<dbReference type="InterPro" id="IPR036388">
    <property type="entry name" value="WH-like_DNA-bd_sf"/>
</dbReference>
<dbReference type="InterPro" id="IPR001867">
    <property type="entry name" value="OmpR/PhoB-type_DNA-bd"/>
</dbReference>
<organism evidence="10 11">
    <name type="scientific">Candidatus Xianfuyuplasma coldseepsis</name>
    <dbReference type="NCBI Taxonomy" id="2782163"/>
    <lineage>
        <taxon>Bacteria</taxon>
        <taxon>Bacillati</taxon>
        <taxon>Mycoplasmatota</taxon>
        <taxon>Mollicutes</taxon>
        <taxon>Candidatus Izemoplasmatales</taxon>
        <taxon>Candidatus Izemoplasmataceae</taxon>
        <taxon>Candidatus Xianfuyuplasma</taxon>
    </lineage>
</organism>
<evidence type="ECO:0000256" key="7">
    <source>
        <dbReference type="PROSITE-ProRule" id="PRU01091"/>
    </source>
</evidence>
<dbReference type="GO" id="GO:0032993">
    <property type="term" value="C:protein-DNA complex"/>
    <property type="evidence" value="ECO:0007669"/>
    <property type="project" value="TreeGrafter"/>
</dbReference>
<dbReference type="PANTHER" id="PTHR48111">
    <property type="entry name" value="REGULATOR OF RPOS"/>
    <property type="match status" value="1"/>
</dbReference>
<dbReference type="SMART" id="SM00448">
    <property type="entry name" value="REC"/>
    <property type="match status" value="1"/>
</dbReference>
<dbReference type="SMART" id="SM00862">
    <property type="entry name" value="Trans_reg_C"/>
    <property type="match status" value="1"/>
</dbReference>
<dbReference type="EMBL" id="CP048914">
    <property type="protein sequence ID" value="QMS85489.1"/>
    <property type="molecule type" value="Genomic_DNA"/>
</dbReference>
<dbReference type="InterPro" id="IPR039420">
    <property type="entry name" value="WalR-like"/>
</dbReference>
<sequence length="225" mass="26288">MRVLLVEHNHHFHDLIIGSLPHNLYRVDAVFDGMDGYHYLISGLYDVILINNHVPTMNGEDIIRRVRQENHHSPIILYTLKPTPEIIHVQDEFQDVYVVTPCTIEAVLAHVHALRRRLQKDDDESIVRIGNVECNRITGELFHQHKSTSLTNLEWQLLHLLSLNQNRIVSKRQIMQALWGEHSTVDENNVEVYISFLRKKLRSIEANIVIKTTRNRGYSLQITRD</sequence>
<evidence type="ECO:0000256" key="2">
    <source>
        <dbReference type="ARBA" id="ARBA00023012"/>
    </source>
</evidence>
<keyword evidence="1" id="KW-0597">Phosphoprotein</keyword>
<dbReference type="SUPFAM" id="SSF46894">
    <property type="entry name" value="C-terminal effector domain of the bipartite response regulators"/>
    <property type="match status" value="1"/>
</dbReference>
<keyword evidence="11" id="KW-1185">Reference proteome</keyword>
<feature type="DNA-binding region" description="OmpR/PhoB-type" evidence="7">
    <location>
        <begin position="124"/>
        <end position="222"/>
    </location>
</feature>
<dbReference type="GO" id="GO:0006355">
    <property type="term" value="P:regulation of DNA-templated transcription"/>
    <property type="evidence" value="ECO:0007669"/>
    <property type="project" value="InterPro"/>
</dbReference>
<dbReference type="PANTHER" id="PTHR48111:SF22">
    <property type="entry name" value="REGULATOR OF RPOS"/>
    <property type="match status" value="1"/>
</dbReference>
<protein>
    <submittedName>
        <fullName evidence="10">Response regulator transcription factor</fullName>
    </submittedName>
</protein>
<gene>
    <name evidence="10" type="ORF">G4Z02_06955</name>
</gene>
<dbReference type="InterPro" id="IPR001789">
    <property type="entry name" value="Sig_transdc_resp-reg_receiver"/>
</dbReference>
<name>A0A7L7KSV6_9MOLU</name>
<evidence type="ECO:0000256" key="4">
    <source>
        <dbReference type="ARBA" id="ARBA00023125"/>
    </source>
</evidence>
<reference evidence="10 11" key="1">
    <citation type="submission" date="2020-02" db="EMBL/GenBank/DDBJ databases">
        <authorList>
            <person name="Zheng R.K."/>
            <person name="Sun C.M."/>
        </authorList>
    </citation>
    <scope>NUCLEOTIDE SEQUENCE [LARGE SCALE GENOMIC DNA]</scope>
    <source>
        <strain evidence="11">zrk13</strain>
    </source>
</reference>
<dbReference type="SUPFAM" id="SSF52172">
    <property type="entry name" value="CheY-like"/>
    <property type="match status" value="1"/>
</dbReference>
<dbReference type="AlphaFoldDB" id="A0A7L7KSV6"/>
<dbReference type="PROSITE" id="PS51755">
    <property type="entry name" value="OMPR_PHOB"/>
    <property type="match status" value="1"/>
</dbReference>
<dbReference type="CDD" id="cd00383">
    <property type="entry name" value="trans_reg_C"/>
    <property type="match status" value="1"/>
</dbReference>
<dbReference type="GO" id="GO:0005829">
    <property type="term" value="C:cytosol"/>
    <property type="evidence" value="ECO:0007669"/>
    <property type="project" value="TreeGrafter"/>
</dbReference>
<dbReference type="InterPro" id="IPR016032">
    <property type="entry name" value="Sig_transdc_resp-reg_C-effctor"/>
</dbReference>
<dbReference type="RefSeq" id="WP_258877285.1">
    <property type="nucleotide sequence ID" value="NZ_CP048914.1"/>
</dbReference>
<dbReference type="Gene3D" id="3.40.50.2300">
    <property type="match status" value="1"/>
</dbReference>
<evidence type="ECO:0000313" key="11">
    <source>
        <dbReference type="Proteomes" id="UP000514720"/>
    </source>
</evidence>
<dbReference type="Pfam" id="PF00486">
    <property type="entry name" value="Trans_reg_C"/>
    <property type="match status" value="1"/>
</dbReference>
<evidence type="ECO:0000256" key="3">
    <source>
        <dbReference type="ARBA" id="ARBA00023015"/>
    </source>
</evidence>
<dbReference type="GO" id="GO:0000156">
    <property type="term" value="F:phosphorelay response regulator activity"/>
    <property type="evidence" value="ECO:0007669"/>
    <property type="project" value="TreeGrafter"/>
</dbReference>
<evidence type="ECO:0000313" key="10">
    <source>
        <dbReference type="EMBL" id="QMS85489.1"/>
    </source>
</evidence>
<dbReference type="Pfam" id="PF00072">
    <property type="entry name" value="Response_reg"/>
    <property type="match status" value="1"/>
</dbReference>
<dbReference type="GO" id="GO:0000976">
    <property type="term" value="F:transcription cis-regulatory region binding"/>
    <property type="evidence" value="ECO:0007669"/>
    <property type="project" value="TreeGrafter"/>
</dbReference>
<dbReference type="PROSITE" id="PS50110">
    <property type="entry name" value="RESPONSE_REGULATORY"/>
    <property type="match status" value="1"/>
</dbReference>
<keyword evidence="3" id="KW-0805">Transcription regulation</keyword>
<comment type="caution">
    <text evidence="6">Lacks conserved residue(s) required for the propagation of feature annotation.</text>
</comment>
<evidence type="ECO:0000259" key="9">
    <source>
        <dbReference type="PROSITE" id="PS51755"/>
    </source>
</evidence>
<evidence type="ECO:0000256" key="6">
    <source>
        <dbReference type="PROSITE-ProRule" id="PRU00169"/>
    </source>
</evidence>
<keyword evidence="5" id="KW-0804">Transcription</keyword>
<keyword evidence="4 7" id="KW-0238">DNA-binding</keyword>
<accession>A0A7L7KSV6</accession>
<feature type="domain" description="OmpR/PhoB-type" evidence="9">
    <location>
        <begin position="124"/>
        <end position="222"/>
    </location>
</feature>
<evidence type="ECO:0000256" key="1">
    <source>
        <dbReference type="ARBA" id="ARBA00022553"/>
    </source>
</evidence>
<proteinExistence type="predicted"/>
<dbReference type="InterPro" id="IPR011006">
    <property type="entry name" value="CheY-like_superfamily"/>
</dbReference>
<feature type="domain" description="Response regulatory" evidence="8">
    <location>
        <begin position="2"/>
        <end position="115"/>
    </location>
</feature>
<evidence type="ECO:0000259" key="8">
    <source>
        <dbReference type="PROSITE" id="PS50110"/>
    </source>
</evidence>
<dbReference type="KEGG" id="xcl:G4Z02_06955"/>
<keyword evidence="2" id="KW-0902">Two-component regulatory system</keyword>
<evidence type="ECO:0000256" key="5">
    <source>
        <dbReference type="ARBA" id="ARBA00023163"/>
    </source>
</evidence>
<dbReference type="Gene3D" id="1.10.10.10">
    <property type="entry name" value="Winged helix-like DNA-binding domain superfamily/Winged helix DNA-binding domain"/>
    <property type="match status" value="1"/>
</dbReference>
<dbReference type="Proteomes" id="UP000514720">
    <property type="component" value="Chromosome"/>
</dbReference>